<feature type="region of interest" description="Disordered" evidence="1">
    <location>
        <begin position="2174"/>
        <end position="2224"/>
    </location>
</feature>
<feature type="region of interest" description="Disordered" evidence="1">
    <location>
        <begin position="1966"/>
        <end position="1997"/>
    </location>
</feature>
<evidence type="ECO:0000313" key="3">
    <source>
        <dbReference type="Proteomes" id="UP000038009"/>
    </source>
</evidence>
<accession>A0A0N1IJU4</accession>
<feature type="compositionally biased region" description="Polar residues" evidence="1">
    <location>
        <begin position="2444"/>
        <end position="2456"/>
    </location>
</feature>
<feature type="region of interest" description="Disordered" evidence="1">
    <location>
        <begin position="2355"/>
        <end position="2432"/>
    </location>
</feature>
<protein>
    <submittedName>
        <fullName evidence="2">Uncharacterized protein</fullName>
    </submittedName>
</protein>
<feature type="compositionally biased region" description="Polar residues" evidence="1">
    <location>
        <begin position="1622"/>
        <end position="1637"/>
    </location>
</feature>
<feature type="region of interest" description="Disordered" evidence="1">
    <location>
        <begin position="1"/>
        <end position="418"/>
    </location>
</feature>
<feature type="compositionally biased region" description="Low complexity" evidence="1">
    <location>
        <begin position="442"/>
        <end position="454"/>
    </location>
</feature>
<feature type="region of interest" description="Disordered" evidence="1">
    <location>
        <begin position="1882"/>
        <end position="1944"/>
    </location>
</feature>
<comment type="caution">
    <text evidence="2">The sequence shown here is derived from an EMBL/GenBank/DDBJ whole genome shotgun (WGS) entry which is preliminary data.</text>
</comment>
<feature type="compositionally biased region" description="Low complexity" evidence="1">
    <location>
        <begin position="1547"/>
        <end position="1598"/>
    </location>
</feature>
<feature type="compositionally biased region" description="Basic and acidic residues" evidence="1">
    <location>
        <begin position="1718"/>
        <end position="1728"/>
    </location>
</feature>
<feature type="compositionally biased region" description="Basic and acidic residues" evidence="1">
    <location>
        <begin position="1918"/>
        <end position="1927"/>
    </location>
</feature>
<feature type="compositionally biased region" description="Polar residues" evidence="1">
    <location>
        <begin position="2400"/>
        <end position="2420"/>
    </location>
</feature>
<keyword evidence="3" id="KW-1185">Reference proteome</keyword>
<feature type="region of interest" description="Disordered" evidence="1">
    <location>
        <begin position="1487"/>
        <end position="1512"/>
    </location>
</feature>
<name>A0A0N1IJU4_LEPSE</name>
<organism evidence="2 3">
    <name type="scientific">Leptomonas seymouri</name>
    <dbReference type="NCBI Taxonomy" id="5684"/>
    <lineage>
        <taxon>Eukaryota</taxon>
        <taxon>Discoba</taxon>
        <taxon>Euglenozoa</taxon>
        <taxon>Kinetoplastea</taxon>
        <taxon>Metakinetoplastina</taxon>
        <taxon>Trypanosomatida</taxon>
        <taxon>Trypanosomatidae</taxon>
        <taxon>Leishmaniinae</taxon>
        <taxon>Leptomonas</taxon>
    </lineage>
</organism>
<evidence type="ECO:0000313" key="2">
    <source>
        <dbReference type="EMBL" id="KPI86024.1"/>
    </source>
</evidence>
<dbReference type="EMBL" id="LJSK01000153">
    <property type="protein sequence ID" value="KPI86024.1"/>
    <property type="molecule type" value="Genomic_DNA"/>
</dbReference>
<feature type="region of interest" description="Disordered" evidence="1">
    <location>
        <begin position="932"/>
        <end position="1036"/>
    </location>
</feature>
<feature type="compositionally biased region" description="Basic residues" evidence="1">
    <location>
        <begin position="1434"/>
        <end position="1443"/>
    </location>
</feature>
<dbReference type="OMA" id="RSCGHPQ"/>
<feature type="region of interest" description="Disordered" evidence="1">
    <location>
        <begin position="1685"/>
        <end position="1768"/>
    </location>
</feature>
<feature type="region of interest" description="Disordered" evidence="1">
    <location>
        <begin position="442"/>
        <end position="556"/>
    </location>
</feature>
<feature type="compositionally biased region" description="Low complexity" evidence="1">
    <location>
        <begin position="461"/>
        <end position="474"/>
    </location>
</feature>
<feature type="region of interest" description="Disordered" evidence="1">
    <location>
        <begin position="2444"/>
        <end position="2494"/>
    </location>
</feature>
<feature type="compositionally biased region" description="Low complexity" evidence="1">
    <location>
        <begin position="196"/>
        <end position="224"/>
    </location>
</feature>
<feature type="compositionally biased region" description="Low complexity" evidence="1">
    <location>
        <begin position="90"/>
        <end position="104"/>
    </location>
</feature>
<feature type="region of interest" description="Disordered" evidence="1">
    <location>
        <begin position="2300"/>
        <end position="2327"/>
    </location>
</feature>
<feature type="region of interest" description="Disordered" evidence="1">
    <location>
        <begin position="1539"/>
        <end position="1637"/>
    </location>
</feature>
<feature type="compositionally biased region" description="Low complexity" evidence="1">
    <location>
        <begin position="1969"/>
        <end position="1978"/>
    </location>
</feature>
<feature type="compositionally biased region" description="Pro residues" evidence="1">
    <location>
        <begin position="160"/>
        <end position="171"/>
    </location>
</feature>
<dbReference type="Proteomes" id="UP000038009">
    <property type="component" value="Unassembled WGS sequence"/>
</dbReference>
<feature type="compositionally biased region" description="Low complexity" evidence="1">
    <location>
        <begin position="1023"/>
        <end position="1032"/>
    </location>
</feature>
<proteinExistence type="predicted"/>
<feature type="region of interest" description="Disordered" evidence="1">
    <location>
        <begin position="1419"/>
        <end position="1468"/>
    </location>
</feature>
<feature type="compositionally biased region" description="Low complexity" evidence="1">
    <location>
        <begin position="1809"/>
        <end position="1835"/>
    </location>
</feature>
<feature type="compositionally biased region" description="Basic and acidic residues" evidence="1">
    <location>
        <begin position="2301"/>
        <end position="2314"/>
    </location>
</feature>
<feature type="compositionally biased region" description="Low complexity" evidence="1">
    <location>
        <begin position="955"/>
        <end position="977"/>
    </location>
</feature>
<gene>
    <name evidence="2" type="ORF">ABL78_4927</name>
</gene>
<evidence type="ECO:0000256" key="1">
    <source>
        <dbReference type="SAM" id="MobiDB-lite"/>
    </source>
</evidence>
<feature type="compositionally biased region" description="Low complexity" evidence="1">
    <location>
        <begin position="1896"/>
        <end position="1908"/>
    </location>
</feature>
<feature type="region of interest" description="Disordered" evidence="1">
    <location>
        <begin position="1801"/>
        <end position="1835"/>
    </location>
</feature>
<feature type="compositionally biased region" description="Basic and acidic residues" evidence="1">
    <location>
        <begin position="2199"/>
        <end position="2208"/>
    </location>
</feature>
<feature type="compositionally biased region" description="Low complexity" evidence="1">
    <location>
        <begin position="311"/>
        <end position="327"/>
    </location>
</feature>
<feature type="region of interest" description="Disordered" evidence="1">
    <location>
        <begin position="887"/>
        <end position="920"/>
    </location>
</feature>
<feature type="compositionally biased region" description="Basic and acidic residues" evidence="1">
    <location>
        <begin position="998"/>
        <end position="1015"/>
    </location>
</feature>
<feature type="compositionally biased region" description="Basic and acidic residues" evidence="1">
    <location>
        <begin position="340"/>
        <end position="359"/>
    </location>
</feature>
<feature type="compositionally biased region" description="Low complexity" evidence="1">
    <location>
        <begin position="2457"/>
        <end position="2475"/>
    </location>
</feature>
<feature type="compositionally biased region" description="Basic and acidic residues" evidence="1">
    <location>
        <begin position="481"/>
        <end position="499"/>
    </location>
</feature>
<feature type="compositionally biased region" description="Low complexity" evidence="1">
    <location>
        <begin position="2369"/>
        <end position="2379"/>
    </location>
</feature>
<dbReference type="VEuPathDB" id="TriTrypDB:Lsey_0153_0160"/>
<dbReference type="OrthoDB" id="267786at2759"/>
<feature type="compositionally biased region" description="Polar residues" evidence="1">
    <location>
        <begin position="13"/>
        <end position="24"/>
    </location>
</feature>
<reference evidence="2 3" key="1">
    <citation type="journal article" date="2015" name="PLoS Pathog.">
        <title>Leptomonas seymouri: Adaptations to the Dixenous Life Cycle Analyzed by Genome Sequencing, Transcriptome Profiling and Co-infection with Leishmania donovani.</title>
        <authorList>
            <person name="Kraeva N."/>
            <person name="Butenko A."/>
            <person name="Hlavacova J."/>
            <person name="Kostygov A."/>
            <person name="Myskova J."/>
            <person name="Grybchuk D."/>
            <person name="Lestinova T."/>
            <person name="Votypka J."/>
            <person name="Volf P."/>
            <person name="Opperdoes F."/>
            <person name="Flegontov P."/>
            <person name="Lukes J."/>
            <person name="Yurchenko V."/>
        </authorList>
    </citation>
    <scope>NUCLEOTIDE SEQUENCE [LARGE SCALE GENOMIC DNA]</scope>
    <source>
        <strain evidence="2 3">ATCC 30220</strain>
    </source>
</reference>
<feature type="compositionally biased region" description="Low complexity" evidence="1">
    <location>
        <begin position="1502"/>
        <end position="1512"/>
    </location>
</feature>
<feature type="region of interest" description="Disordered" evidence="1">
    <location>
        <begin position="2523"/>
        <end position="2543"/>
    </location>
</feature>
<feature type="compositionally biased region" description="Low complexity" evidence="1">
    <location>
        <begin position="50"/>
        <end position="73"/>
    </location>
</feature>
<sequence>MEGAPAAQPPVDSPSSFRAESEASTAWRPLHLRSRQPSPPITPHEHPEPARQASTASSSPSTLRRSQSLTSSPALLYNQRSSEEKEEPPSESAGQAKATATAAGPTNRNRSRGGVLREDQGFHALPAHQRQLYRPEVRSCGHPQPIYLKVPLGQGSTGPSPSPPMPAPPSPQDAERIDARSAPPRTHPEVDETAAPRRGTAPAATTTTPPSLPLALSPTDPASAGASETQIQEACAGAGTRPWTHGTLPYAVESARAANTPESLTEAPLHAPTVPPNVDSSVGQRSPCGAVQGERANISGDEPSPRPPSSAAPRRFAYLCASSSSSSEGEDPPLASPPPEARRTAAGEPSPAEHDDHCRPPSLTPAQSEASHPTAAVPGPSSLCGTAASSDEDRGNDHTATFTERLDGASGAHQSDLHGTRLWRLGVTPVSEVDGAAAAAVAAEAAVGSASGGSRLRRAAAHSGIRSSSSSSSSSGGGGSRSREEVADTPEREPQRSHSEALPMQSDSLVDPMDVEELSDRDVIDADEDTNSDNALDDSALRSGSVVEVGDDDDVRAEEEERGVAVSAAAAVHATSVSVGPLAYALQPQATSPPDQTLGSEHANAAQRSTLGGASVSVAHRALIAPVMEPVLLRDALPGSVCTDYSSTEDDHRAAVHRAAAGSSASMRPVEGEGWLPALTIRHSAEALSEWGSTERQAHDGARLAGEVWRGEAWGLWQQEGQSTSVDAAPWEFSALGGGEENRRGVTTPSNAGVMEREAAASAAAAAVADNTTVADDHTGVARQTVAVAETRDTVDGEAAESAATEMPVRSSGPASVVWAEEEPTRAAELVLDASRGSAEVADRSHMPLAAAGVPLTEVHSCGEGGSARSTLPSDVEDVDAEPDVAATTEDALPPPLRTGPGVCGASARDGEGAAMASTCPHPTESLLAQEAAVAAPSPPPPPLHTSRERATRHAPAPAHASSSSSPSSSSPASNASGPYRTLEVHSPPRAPVRSAGRHGDRSNGHRREQDHEVGSAEDAESAAEVVASDAGDVGRDVLPPGEVLEQQQQQFSVASSRCPLVSRDLLDDVEGLSEVGALEDEASGGVQAVSWTTAVAASALGAAATANGDQGSMKPPSAPQQKRDGVEYIRQCRDAAAAADRAVLQELEMDGRRDIMTGMLEDRKAVLREEAAAYAVLLLTIQRHHRSCDVGANAGAQKAATSLRWQHQRNEGSPLLPPSPPAPTSRQEVQALLRTRGLPGAPASGIVSAAVFTDELLHREVIEDDEVRSRTMLRRLHQCEWDAFWSSSIRVHESLAWQRIVDEEQQDRQRVHALDVAVDDEVEGLRSIGRELAMCRVMEEEERREVIEFAEKVGRQRLLDLHWRGLAARLRQREALQWCLDLAFTDAVDDLSFEETQAREELTVEAIREWTALLESSSGTAIRRQQRQDQRRRSGKHEHAHRKAELQPSNMQGEDAAAPPRRSKRVGAVGATAEDVDVMVGLQTSSSDDSRFHAEGGEGVASQSSSAATPSVSIAAEPVFHDESSHSGDCHHRHANTAPQLFQWDPTSNSNPTTRTSNSHPSQLQQPPSHSHSAPSPSPHLTNVTALTITTTTTHTTPSSSLLAGNQKGATAVQAGGRAPGSSTESRRSPTTVLPTSRQLQAQEGIGPAEASALLHALQCAEKAAREQCQRDFTSCKAAAAATAAEHEGGRETGPGNTRKSGRHRRQYTGASVEEEEPRRRRKDETMRGTSAVDAVPASVEHAVEAPSVKHHRRACTTPPPSARRSPFAVTRHTIPCSLRHSPAQGYHALVRRYMSPRLLSGRRSPNAGSSPTAAKATASSSPSSAPLSAATASPRRYDDRDVYVYDAVTSRKPRSAGRVCSAEAPRFPWDASAASGLRVVNGEDGDISSDDNHPPSAAAASSAESPVMPTPARAVFPDRRSRQQVRDSIGSAALPQRQQQQPPAVIEVITDNCVPPAQGLCNTRDVSLSPLSSTGGTPSGGGQRTPFSHAAPTAAWTSRVEQRRLDRLGAMLLSSAKHGDDSKVECDVRMTPGWHNAGTQAEGEAYAYCSVDQCGCSRRRLQEPSGPLLITRLPFERGPGVWPSAPSERERLSPFKGSGAASAAAVGFTASPYIPARVEPHIVVTTSPPRRRRRSPAPTTLERAFEQATRAGDVVHLPTTVAELLRGPQHIRLPAPAPSRSLNNSWNDYEEGDGLNDEERGPEARRCSAQSHVQSPTPAPRCSSQPCYNYVDVFYKQLQRVASPQEIHRASPRPGAAVEAQRYVAERCAAVQACEVRHELREVLRPRVTPMPRATRVGNEVDRTGRVAESRHPRPSFQCDDGPSDDDAARVGGVECCFDDDVVVLCSALASQVKRERTTARRRQSQQERQQQQQPREVALRKVHARPSEQRMAPRRSPSPTAATRGAQHSRTPPQRHSSAPPPLTPPFVQDGYRVLRAPTPSYLQSRTPSQPQRAPNSFASSPSHASNSRHAAGTMPLGRCHTGLAPPTPATPLVRASSNVFGSPYESRSLYIDTSALSAHRRTTHHNSVAKLAGEGSTHQ</sequence>
<feature type="compositionally biased region" description="Polar residues" evidence="1">
    <location>
        <begin position="2210"/>
        <end position="2224"/>
    </location>
</feature>
<feature type="region of interest" description="Disordered" evidence="1">
    <location>
        <begin position="1200"/>
        <end position="1227"/>
    </location>
</feature>